<dbReference type="InterPro" id="IPR051044">
    <property type="entry name" value="MAG_DAG_Lipase"/>
</dbReference>
<evidence type="ECO:0000259" key="1">
    <source>
        <dbReference type="Pfam" id="PF12146"/>
    </source>
</evidence>
<proteinExistence type="predicted"/>
<dbReference type="EMBL" id="AVFL01000005">
    <property type="protein sequence ID" value="EWY41066.1"/>
    <property type="molecule type" value="Genomic_DNA"/>
</dbReference>
<dbReference type="PANTHER" id="PTHR11614">
    <property type="entry name" value="PHOSPHOLIPASE-RELATED"/>
    <property type="match status" value="1"/>
</dbReference>
<dbReference type="SUPFAM" id="SSF53474">
    <property type="entry name" value="alpha/beta-Hydrolases"/>
    <property type="match status" value="1"/>
</dbReference>
<comment type="caution">
    <text evidence="2">The sequence shown here is derived from an EMBL/GenBank/DDBJ whole genome shotgun (WGS) entry which is preliminary data.</text>
</comment>
<dbReference type="Gene3D" id="3.40.50.1820">
    <property type="entry name" value="alpha/beta hydrolase"/>
    <property type="match status" value="1"/>
</dbReference>
<organism evidence="2 3">
    <name type="scientific">Skermanella stibiiresistens SB22</name>
    <dbReference type="NCBI Taxonomy" id="1385369"/>
    <lineage>
        <taxon>Bacteria</taxon>
        <taxon>Pseudomonadati</taxon>
        <taxon>Pseudomonadota</taxon>
        <taxon>Alphaproteobacteria</taxon>
        <taxon>Rhodospirillales</taxon>
        <taxon>Azospirillaceae</taxon>
        <taxon>Skermanella</taxon>
    </lineage>
</organism>
<keyword evidence="3" id="KW-1185">Reference proteome</keyword>
<accession>W9H8I5</accession>
<reference evidence="2 3" key="1">
    <citation type="submission" date="2013-08" db="EMBL/GenBank/DDBJ databases">
        <title>The genome sequence of Skermanella stibiiresistens.</title>
        <authorList>
            <person name="Zhu W."/>
            <person name="Wang G."/>
        </authorList>
    </citation>
    <scope>NUCLEOTIDE SEQUENCE [LARGE SCALE GENOMIC DNA]</scope>
    <source>
        <strain evidence="2 3">SB22</strain>
    </source>
</reference>
<protein>
    <submittedName>
        <fullName evidence="2">Lysophospholipase</fullName>
    </submittedName>
</protein>
<gene>
    <name evidence="2" type="ORF">N825_30795</name>
</gene>
<evidence type="ECO:0000313" key="2">
    <source>
        <dbReference type="EMBL" id="EWY41066.1"/>
    </source>
</evidence>
<dbReference type="InterPro" id="IPR022742">
    <property type="entry name" value="Hydrolase_4"/>
</dbReference>
<dbReference type="Proteomes" id="UP000019486">
    <property type="component" value="Unassembled WGS sequence"/>
</dbReference>
<evidence type="ECO:0000313" key="3">
    <source>
        <dbReference type="Proteomes" id="UP000019486"/>
    </source>
</evidence>
<feature type="domain" description="Serine aminopeptidase S33" evidence="1">
    <location>
        <begin position="20"/>
        <end position="278"/>
    </location>
</feature>
<dbReference type="InterPro" id="IPR029058">
    <property type="entry name" value="AB_hydrolase_fold"/>
</dbReference>
<name>W9H8I5_9PROT</name>
<dbReference type="PATRIC" id="fig|1385369.3.peg.1798"/>
<dbReference type="AlphaFoldDB" id="W9H8I5"/>
<sequence>MTMPDGAVIRHACWEPAGASPSATLLMLNGRSEFIEKYDELARSWTERGFRVVSFDWRGQGLSTRSLPPPRQQRHFLTDFAVLEEDLEFFLERIVMPLQVGPLVLYAHSMGGHVAARYLTSGWHHFAAAVLSAPMVDIATRGFPRPLVRGLAAVMSSLGFGGAYAPGQGDYDATRHGFAGNPVSHDPRRWAVHHQWFRTYPELRVGGVTWAWLRATFRSIDLLNRPETSAAVELPMLLLSPSLDPLVPPEALRAMSLRYRNCRLVRYPDALHEILMEAEDIRSRAWTDIDRFLAETLPAEASGGGVLGDAAVGT</sequence>
<dbReference type="Pfam" id="PF12146">
    <property type="entry name" value="Hydrolase_4"/>
    <property type="match status" value="1"/>
</dbReference>
<dbReference type="STRING" id="1385369.N825_30795"/>